<sequence>MSIVTKGISMFILSLLILSLLIMVVLGFMLGFGHPLPWILIAILVLIPVIHDKIIARRFVKWKNSYSVGVESIDNDHKKLLCMLNQLQTASHYTTYDGVAEGILNDLVEYTEYHFFREEELMKECNYPGFDAHRKQHEAMISQVSTFIEEYRVDGT</sequence>
<comment type="similarity">
    <text evidence="1">Belongs to the hemerythrin family.</text>
</comment>
<dbReference type="AlphaFoldDB" id="A0A3B0WR85"/>
<evidence type="ECO:0000313" key="6">
    <source>
        <dbReference type="EMBL" id="VAW58528.1"/>
    </source>
</evidence>
<dbReference type="NCBIfam" id="TIGR02481">
    <property type="entry name" value="hemeryth_dom"/>
    <property type="match status" value="1"/>
</dbReference>
<proteinExistence type="inferred from homology"/>
<accession>A0A3B0WR85</accession>
<keyword evidence="3" id="KW-0408">Iron</keyword>
<dbReference type="InterPro" id="IPR035938">
    <property type="entry name" value="Hemerythrin-like_sf"/>
</dbReference>
<dbReference type="InterPro" id="IPR012312">
    <property type="entry name" value="Hemerythrin-like"/>
</dbReference>
<dbReference type="GO" id="GO:0046872">
    <property type="term" value="F:metal ion binding"/>
    <property type="evidence" value="ECO:0007669"/>
    <property type="project" value="UniProtKB-KW"/>
</dbReference>
<dbReference type="SUPFAM" id="SSF47188">
    <property type="entry name" value="Hemerythrin-like"/>
    <property type="match status" value="1"/>
</dbReference>
<dbReference type="Gene3D" id="1.20.120.50">
    <property type="entry name" value="Hemerythrin-like"/>
    <property type="match status" value="1"/>
</dbReference>
<protein>
    <recommendedName>
        <fullName evidence="5">Hemerythrin-like domain-containing protein</fullName>
    </recommendedName>
</protein>
<dbReference type="PANTHER" id="PTHR37164:SF1">
    <property type="entry name" value="BACTERIOHEMERYTHRIN"/>
    <property type="match status" value="1"/>
</dbReference>
<feature type="transmembrane region" description="Helical" evidence="4">
    <location>
        <begin position="12"/>
        <end position="32"/>
    </location>
</feature>
<feature type="non-terminal residue" evidence="6">
    <location>
        <position position="156"/>
    </location>
</feature>
<feature type="transmembrane region" description="Helical" evidence="4">
    <location>
        <begin position="38"/>
        <end position="56"/>
    </location>
</feature>
<dbReference type="PANTHER" id="PTHR37164">
    <property type="entry name" value="BACTERIOHEMERYTHRIN"/>
    <property type="match status" value="1"/>
</dbReference>
<organism evidence="6">
    <name type="scientific">hydrothermal vent metagenome</name>
    <dbReference type="NCBI Taxonomy" id="652676"/>
    <lineage>
        <taxon>unclassified sequences</taxon>
        <taxon>metagenomes</taxon>
        <taxon>ecological metagenomes</taxon>
    </lineage>
</organism>
<dbReference type="InterPro" id="IPR016131">
    <property type="entry name" value="Haemerythrin_Fe_BS"/>
</dbReference>
<evidence type="ECO:0000256" key="4">
    <source>
        <dbReference type="SAM" id="Phobius"/>
    </source>
</evidence>
<dbReference type="EMBL" id="UOFG01000039">
    <property type="protein sequence ID" value="VAW58528.1"/>
    <property type="molecule type" value="Genomic_DNA"/>
</dbReference>
<keyword evidence="4" id="KW-0472">Membrane</keyword>
<name>A0A3B0WR85_9ZZZZ</name>
<evidence type="ECO:0000256" key="2">
    <source>
        <dbReference type="ARBA" id="ARBA00022723"/>
    </source>
</evidence>
<dbReference type="InterPro" id="IPR050669">
    <property type="entry name" value="Hemerythrin"/>
</dbReference>
<evidence type="ECO:0000259" key="5">
    <source>
        <dbReference type="Pfam" id="PF01814"/>
    </source>
</evidence>
<dbReference type="CDD" id="cd12107">
    <property type="entry name" value="Hemerythrin"/>
    <property type="match status" value="1"/>
</dbReference>
<dbReference type="InterPro" id="IPR012827">
    <property type="entry name" value="Hemerythrin_metal-bd"/>
</dbReference>
<keyword evidence="4" id="KW-0812">Transmembrane</keyword>
<dbReference type="PROSITE" id="PS00550">
    <property type="entry name" value="HEMERYTHRINS"/>
    <property type="match status" value="1"/>
</dbReference>
<keyword evidence="2" id="KW-0479">Metal-binding</keyword>
<reference evidence="6" key="1">
    <citation type="submission" date="2018-06" db="EMBL/GenBank/DDBJ databases">
        <authorList>
            <person name="Zhirakovskaya E."/>
        </authorList>
    </citation>
    <scope>NUCLEOTIDE SEQUENCE</scope>
</reference>
<evidence type="ECO:0000256" key="3">
    <source>
        <dbReference type="ARBA" id="ARBA00023004"/>
    </source>
</evidence>
<keyword evidence="4" id="KW-1133">Transmembrane helix</keyword>
<dbReference type="Pfam" id="PF01814">
    <property type="entry name" value="Hemerythrin"/>
    <property type="match status" value="1"/>
</dbReference>
<dbReference type="NCBIfam" id="NF033749">
    <property type="entry name" value="bact_hemeryth"/>
    <property type="match status" value="1"/>
</dbReference>
<evidence type="ECO:0000256" key="1">
    <source>
        <dbReference type="ARBA" id="ARBA00010587"/>
    </source>
</evidence>
<feature type="domain" description="Hemerythrin-like" evidence="5">
    <location>
        <begin position="69"/>
        <end position="148"/>
    </location>
</feature>
<gene>
    <name evidence="6" type="ORF">MNBD_GAMMA11-2488</name>
</gene>